<name>A0A1M4ZY91_9FIRM</name>
<protein>
    <submittedName>
        <fullName evidence="1">Uncharacterized protein</fullName>
    </submittedName>
</protein>
<gene>
    <name evidence="1" type="ORF">SAMN02746064_02176</name>
</gene>
<reference evidence="1 2" key="1">
    <citation type="submission" date="2016-11" db="EMBL/GenBank/DDBJ databases">
        <authorList>
            <person name="Jaros S."/>
            <person name="Januszkiewicz K."/>
            <person name="Wedrychowicz H."/>
        </authorList>
    </citation>
    <scope>NUCLEOTIDE SEQUENCE [LARGE SCALE GENOMIC DNA]</scope>
    <source>
        <strain evidence="1 2">DSM 14828</strain>
    </source>
</reference>
<proteinExistence type="predicted"/>
<dbReference type="Proteomes" id="UP000184251">
    <property type="component" value="Unassembled WGS sequence"/>
</dbReference>
<evidence type="ECO:0000313" key="2">
    <source>
        <dbReference type="Proteomes" id="UP000184251"/>
    </source>
</evidence>
<sequence length="165" mass="19408">MIPKILTIPMGSVIIKMSQTIEKKRKESKIEVQTYLDRLIYAIQSESVTINFQKDRNVDQGRNKKYTNRYTMGQLFPDEDEVEALKRELSLLTVEEYIETVKDTRFPKRSDMRVFGKQYSGDDVYIKIRVELVSTMASGNNFIMVMSFHYSEWDFKGSSFPYKKV</sequence>
<keyword evidence="2" id="KW-1185">Reference proteome</keyword>
<organism evidence="1 2">
    <name type="scientific">Alkalibacter saccharofermentans DSM 14828</name>
    <dbReference type="NCBI Taxonomy" id="1120975"/>
    <lineage>
        <taxon>Bacteria</taxon>
        <taxon>Bacillati</taxon>
        <taxon>Bacillota</taxon>
        <taxon>Clostridia</taxon>
        <taxon>Eubacteriales</taxon>
        <taxon>Eubacteriaceae</taxon>
        <taxon>Alkalibacter</taxon>
    </lineage>
</organism>
<accession>A0A1M4ZY91</accession>
<evidence type="ECO:0000313" key="1">
    <source>
        <dbReference type="EMBL" id="SHF22988.1"/>
    </source>
</evidence>
<dbReference type="EMBL" id="FQTU01000021">
    <property type="protein sequence ID" value="SHF22988.1"/>
    <property type="molecule type" value="Genomic_DNA"/>
</dbReference>
<dbReference type="AlphaFoldDB" id="A0A1M4ZY91"/>